<accession>A0A5C3DR45</accession>
<keyword evidence="6" id="KW-1185">Reference proteome</keyword>
<dbReference type="OrthoDB" id="2556306at2759"/>
<dbReference type="Proteomes" id="UP000324022">
    <property type="component" value="Unassembled WGS sequence"/>
</dbReference>
<dbReference type="InterPro" id="IPR027806">
    <property type="entry name" value="HARBI1_dom"/>
</dbReference>
<evidence type="ECO:0000259" key="4">
    <source>
        <dbReference type="Pfam" id="PF13359"/>
    </source>
</evidence>
<feature type="region of interest" description="Disordered" evidence="3">
    <location>
        <begin position="363"/>
        <end position="387"/>
    </location>
</feature>
<organism evidence="5 6">
    <name type="scientific">Ustilago trichophora</name>
    <dbReference type="NCBI Taxonomy" id="86804"/>
    <lineage>
        <taxon>Eukaryota</taxon>
        <taxon>Fungi</taxon>
        <taxon>Dikarya</taxon>
        <taxon>Basidiomycota</taxon>
        <taxon>Ustilaginomycotina</taxon>
        <taxon>Ustilaginomycetes</taxon>
        <taxon>Ustilaginales</taxon>
        <taxon>Ustilaginaceae</taxon>
        <taxon>Ustilago</taxon>
    </lineage>
</organism>
<evidence type="ECO:0000256" key="1">
    <source>
        <dbReference type="ARBA" id="ARBA00001968"/>
    </source>
</evidence>
<dbReference type="AlphaFoldDB" id="A0A5C3DR45"/>
<dbReference type="Pfam" id="PF13359">
    <property type="entry name" value="DDE_Tnp_4"/>
    <property type="match status" value="1"/>
</dbReference>
<evidence type="ECO:0000256" key="3">
    <source>
        <dbReference type="SAM" id="MobiDB-lite"/>
    </source>
</evidence>
<keyword evidence="2" id="KW-0479">Metal-binding</keyword>
<comment type="cofactor">
    <cofactor evidence="1">
        <name>a divalent metal cation</name>
        <dbReference type="ChEBI" id="CHEBI:60240"/>
    </cofactor>
</comment>
<evidence type="ECO:0000256" key="2">
    <source>
        <dbReference type="ARBA" id="ARBA00022723"/>
    </source>
</evidence>
<sequence>MQAENSVHAYRKRRRRILAVLSVLGRRAPTRLAAQHYHHIQAQLDDVHFKSTFGLTISEFEAIHHALRLPDPVRTSVNDVSDSKTALLMLLAWLRGSRLWSLEGQFGWSHSRSSRIIHQVSEFIHRRWCHLLDVTSARHRLLSPRRLDYYAAAIKRKTRLPQFWGAIDGTVRPIAMPINEQREAYNGHKRVHALKYQFIATPDGLLFVSAPFDGRRHDAHMVIETHLVAWAAENAKGEDGEQRYLYGDQAYGVSPAIISPFKGNLITRNQELTNHMLGKYRTTVEWGIGMVSMQWPRFRDKQYQWTGLTPCGRDWMVATLLWNAKTCLIGNQISISMGCNPPTLKEYFSSPRVVVSTALTNPAENSSGINSPEHADNNDEVTVNEVL</sequence>
<evidence type="ECO:0000313" key="5">
    <source>
        <dbReference type="EMBL" id="SPO20642.1"/>
    </source>
</evidence>
<dbReference type="GO" id="GO:0046872">
    <property type="term" value="F:metal ion binding"/>
    <property type="evidence" value="ECO:0007669"/>
    <property type="project" value="UniProtKB-KW"/>
</dbReference>
<protein>
    <recommendedName>
        <fullName evidence="4">DDE Tnp4 domain-containing protein</fullName>
    </recommendedName>
</protein>
<feature type="domain" description="DDE Tnp4" evidence="4">
    <location>
        <begin position="167"/>
        <end position="300"/>
    </location>
</feature>
<gene>
    <name evidence="5" type="ORF">UTRI_00118</name>
</gene>
<proteinExistence type="predicted"/>
<name>A0A5C3DR45_9BASI</name>
<evidence type="ECO:0000313" key="6">
    <source>
        <dbReference type="Proteomes" id="UP000324022"/>
    </source>
</evidence>
<reference evidence="5 6" key="1">
    <citation type="submission" date="2018-03" db="EMBL/GenBank/DDBJ databases">
        <authorList>
            <person name="Guldener U."/>
        </authorList>
    </citation>
    <scope>NUCLEOTIDE SEQUENCE [LARGE SCALE GENOMIC DNA]</scope>
    <source>
        <strain evidence="5 6">NBRC100155</strain>
    </source>
</reference>
<dbReference type="EMBL" id="OOIN01000002">
    <property type="protein sequence ID" value="SPO20642.1"/>
    <property type="molecule type" value="Genomic_DNA"/>
</dbReference>